<evidence type="ECO:0000256" key="3">
    <source>
        <dbReference type="ARBA" id="ARBA00022475"/>
    </source>
</evidence>
<name>A0ABX1VGI2_9PLAN</name>
<gene>
    <name evidence="10" type="ORF">LzC2_33390</name>
</gene>
<dbReference type="RefSeq" id="WP_171189073.1">
    <property type="nucleotide sequence ID" value="NZ_WTPX01000132.1"/>
</dbReference>
<comment type="similarity">
    <text evidence="2">Belongs to the UPF0702 family.</text>
</comment>
<dbReference type="PANTHER" id="PTHR34582:SF6">
    <property type="entry name" value="UPF0702 TRANSMEMBRANE PROTEIN YCAP"/>
    <property type="match status" value="1"/>
</dbReference>
<dbReference type="EMBL" id="WTPX01000132">
    <property type="protein sequence ID" value="NNJ27238.1"/>
    <property type="molecule type" value="Genomic_DNA"/>
</dbReference>
<evidence type="ECO:0000256" key="7">
    <source>
        <dbReference type="SAM" id="MobiDB-lite"/>
    </source>
</evidence>
<dbReference type="Gene3D" id="3.30.240.20">
    <property type="entry name" value="bsu07140 like domains"/>
    <property type="match status" value="1"/>
</dbReference>
<evidence type="ECO:0000313" key="11">
    <source>
        <dbReference type="Proteomes" id="UP000609651"/>
    </source>
</evidence>
<evidence type="ECO:0000256" key="2">
    <source>
        <dbReference type="ARBA" id="ARBA00006448"/>
    </source>
</evidence>
<protein>
    <recommendedName>
        <fullName evidence="9">YetF C-terminal domain-containing protein</fullName>
    </recommendedName>
</protein>
<dbReference type="Pfam" id="PF04239">
    <property type="entry name" value="DUF421"/>
    <property type="match status" value="1"/>
</dbReference>
<keyword evidence="5 8" id="KW-1133">Transmembrane helix</keyword>
<reference evidence="10 11" key="1">
    <citation type="journal article" date="2020" name="Syst. Appl. Microbiol.">
        <title>Alienimonas chondri sp. nov., a novel planctomycete isolated from the biofilm of the red alga Chondrus crispus.</title>
        <authorList>
            <person name="Vitorino I."/>
            <person name="Albuquerque L."/>
            <person name="Wiegand S."/>
            <person name="Kallscheuer N."/>
            <person name="da Costa M.S."/>
            <person name="Lobo-da-Cunha A."/>
            <person name="Jogler C."/>
            <person name="Lage O.M."/>
        </authorList>
    </citation>
    <scope>NUCLEOTIDE SEQUENCE [LARGE SCALE GENOMIC DNA]</scope>
    <source>
        <strain evidence="10 11">LzC2</strain>
    </source>
</reference>
<evidence type="ECO:0000313" key="10">
    <source>
        <dbReference type="EMBL" id="NNJ27238.1"/>
    </source>
</evidence>
<keyword evidence="3" id="KW-1003">Cell membrane</keyword>
<dbReference type="InterPro" id="IPR023090">
    <property type="entry name" value="UPF0702_alpha/beta_dom_sf"/>
</dbReference>
<evidence type="ECO:0000259" key="9">
    <source>
        <dbReference type="Pfam" id="PF04239"/>
    </source>
</evidence>
<feature type="transmembrane region" description="Helical" evidence="8">
    <location>
        <begin position="86"/>
        <end position="105"/>
    </location>
</feature>
<comment type="caution">
    <text evidence="10">The sequence shown here is derived from an EMBL/GenBank/DDBJ whole genome shotgun (WGS) entry which is preliminary data.</text>
</comment>
<evidence type="ECO:0000256" key="5">
    <source>
        <dbReference type="ARBA" id="ARBA00022989"/>
    </source>
</evidence>
<proteinExistence type="inferred from homology"/>
<feature type="region of interest" description="Disordered" evidence="7">
    <location>
        <begin position="172"/>
        <end position="192"/>
    </location>
</feature>
<keyword evidence="4 8" id="KW-0812">Transmembrane</keyword>
<accession>A0ABX1VGI2</accession>
<feature type="transmembrane region" description="Helical" evidence="8">
    <location>
        <begin position="28"/>
        <end position="48"/>
    </location>
</feature>
<dbReference type="Proteomes" id="UP000609651">
    <property type="component" value="Unassembled WGS sequence"/>
</dbReference>
<keyword evidence="6 8" id="KW-0472">Membrane</keyword>
<sequence>MPDPSSLSPDDPGSSSSGAWLWAAPEDVLKVVALSAAAFLLVALFFRVAGTRAAGQMNNFDWIVTVAQGAIVGGIALGVNTSLVEGAAAVFTLLALQYVVNWLAVRSERFRNAAFSQPILLYHDGAMLSEALKQQRVTEGEVRGAVRSAGMSGWNEVGAVVLEPGGEFSVLPRSSQTGSDADELLKGVTGAG</sequence>
<organism evidence="10 11">
    <name type="scientific">Alienimonas chondri</name>
    <dbReference type="NCBI Taxonomy" id="2681879"/>
    <lineage>
        <taxon>Bacteria</taxon>
        <taxon>Pseudomonadati</taxon>
        <taxon>Planctomycetota</taxon>
        <taxon>Planctomycetia</taxon>
        <taxon>Planctomycetales</taxon>
        <taxon>Planctomycetaceae</taxon>
        <taxon>Alienimonas</taxon>
    </lineage>
</organism>
<dbReference type="InterPro" id="IPR007353">
    <property type="entry name" value="DUF421"/>
</dbReference>
<evidence type="ECO:0000256" key="1">
    <source>
        <dbReference type="ARBA" id="ARBA00004651"/>
    </source>
</evidence>
<evidence type="ECO:0000256" key="4">
    <source>
        <dbReference type="ARBA" id="ARBA00022692"/>
    </source>
</evidence>
<evidence type="ECO:0000256" key="6">
    <source>
        <dbReference type="ARBA" id="ARBA00023136"/>
    </source>
</evidence>
<dbReference type="PANTHER" id="PTHR34582">
    <property type="entry name" value="UPF0702 TRANSMEMBRANE PROTEIN YCAP"/>
    <property type="match status" value="1"/>
</dbReference>
<keyword evidence="11" id="KW-1185">Reference proteome</keyword>
<feature type="domain" description="YetF C-terminal" evidence="9">
    <location>
        <begin position="106"/>
        <end position="175"/>
    </location>
</feature>
<evidence type="ECO:0000256" key="8">
    <source>
        <dbReference type="SAM" id="Phobius"/>
    </source>
</evidence>
<comment type="subcellular location">
    <subcellularLocation>
        <location evidence="1">Cell membrane</location>
        <topology evidence="1">Multi-pass membrane protein</topology>
    </subcellularLocation>
</comment>
<feature type="transmembrane region" description="Helical" evidence="8">
    <location>
        <begin position="60"/>
        <end position="80"/>
    </location>
</feature>